<evidence type="ECO:0000313" key="10">
    <source>
        <dbReference type="Proteomes" id="UP001238163"/>
    </source>
</evidence>
<evidence type="ECO:0000256" key="5">
    <source>
        <dbReference type="ARBA" id="ARBA00022692"/>
    </source>
</evidence>
<keyword evidence="3" id="KW-1003">Cell membrane</keyword>
<evidence type="ECO:0000256" key="1">
    <source>
        <dbReference type="ARBA" id="ARBA00004651"/>
    </source>
</evidence>
<dbReference type="AlphaFoldDB" id="A0AAE4AQS3"/>
<evidence type="ECO:0000313" key="9">
    <source>
        <dbReference type="EMBL" id="MDQ0291835.1"/>
    </source>
</evidence>
<evidence type="ECO:0000256" key="8">
    <source>
        <dbReference type="SAM" id="Phobius"/>
    </source>
</evidence>
<dbReference type="PANTHER" id="PTHR32196:SF21">
    <property type="entry name" value="ABC TRANSPORTER PERMEASE PROTEIN YPHD-RELATED"/>
    <property type="match status" value="1"/>
</dbReference>
<evidence type="ECO:0000256" key="3">
    <source>
        <dbReference type="ARBA" id="ARBA00022475"/>
    </source>
</evidence>
<sequence>MTTAKPSSASAASAVWRQRALGWLSDYGPYIALAVLLVACAISSPSFRRPQNLINITRQISYSGIIAIGMTFVIIGGGIDLSVGSLLAFAGSVGIIAMNHCDNPALAVAVAIVVSIAVGASCGALNGALITVGKIPPFIVTLGTLSIFRSLTLYIANAGLLTSKHDLFARFGGAIILGIPLPAWLLLVLAIIGAIILQQTRLGRYICAVGSNERVARYAAINTNLIKFSTYVIAGFLAGISAVMLGGRLSSLSSTTAGLSYELDAIAAAIIGGTAMAGGRGSVIGTLAGALILGIVSNVLDMWGVSVNLQGTVKGVVIIIAVLIQRQR</sequence>
<feature type="transmembrane region" description="Helical" evidence="8">
    <location>
        <begin position="59"/>
        <end position="75"/>
    </location>
</feature>
<accession>A0AAE4AQS3</accession>
<evidence type="ECO:0000256" key="2">
    <source>
        <dbReference type="ARBA" id="ARBA00022448"/>
    </source>
</evidence>
<gene>
    <name evidence="9" type="ORF">J3R75_003942</name>
</gene>
<feature type="transmembrane region" description="Helical" evidence="8">
    <location>
        <begin position="27"/>
        <end position="47"/>
    </location>
</feature>
<keyword evidence="4" id="KW-0997">Cell inner membrane</keyword>
<evidence type="ECO:0000256" key="4">
    <source>
        <dbReference type="ARBA" id="ARBA00022519"/>
    </source>
</evidence>
<dbReference type="GO" id="GO:0022857">
    <property type="term" value="F:transmembrane transporter activity"/>
    <property type="evidence" value="ECO:0007669"/>
    <property type="project" value="InterPro"/>
</dbReference>
<protein>
    <submittedName>
        <fullName evidence="9">Ribose transport system permease protein</fullName>
    </submittedName>
</protein>
<dbReference type="CDD" id="cd06579">
    <property type="entry name" value="TM_PBP1_transp_AraH_like"/>
    <property type="match status" value="1"/>
</dbReference>
<dbReference type="GO" id="GO:0005886">
    <property type="term" value="C:plasma membrane"/>
    <property type="evidence" value="ECO:0007669"/>
    <property type="project" value="UniProtKB-SubCell"/>
</dbReference>
<keyword evidence="6 8" id="KW-1133">Transmembrane helix</keyword>
<feature type="transmembrane region" description="Helical" evidence="8">
    <location>
        <begin position="228"/>
        <end position="245"/>
    </location>
</feature>
<feature type="transmembrane region" description="Helical" evidence="8">
    <location>
        <begin position="135"/>
        <end position="156"/>
    </location>
</feature>
<feature type="transmembrane region" description="Helical" evidence="8">
    <location>
        <begin position="302"/>
        <end position="324"/>
    </location>
</feature>
<dbReference type="RefSeq" id="WP_307265198.1">
    <property type="nucleotide sequence ID" value="NZ_JAUSVL010000001.1"/>
</dbReference>
<keyword evidence="10" id="KW-1185">Reference proteome</keyword>
<reference evidence="9" key="1">
    <citation type="submission" date="2023-07" db="EMBL/GenBank/DDBJ databases">
        <title>Genomic Encyclopedia of Type Strains, Phase IV (KMG-IV): sequencing the most valuable type-strain genomes for metagenomic binning, comparative biology and taxonomic classification.</title>
        <authorList>
            <person name="Goeker M."/>
        </authorList>
    </citation>
    <scope>NUCLEOTIDE SEQUENCE</scope>
    <source>
        <strain evidence="9">DSM 24202</strain>
    </source>
</reference>
<evidence type="ECO:0000256" key="7">
    <source>
        <dbReference type="ARBA" id="ARBA00023136"/>
    </source>
</evidence>
<dbReference type="PANTHER" id="PTHR32196">
    <property type="entry name" value="ABC TRANSPORTER PERMEASE PROTEIN YPHD-RELATED-RELATED"/>
    <property type="match status" value="1"/>
</dbReference>
<feature type="transmembrane region" description="Helical" evidence="8">
    <location>
        <begin position="105"/>
        <end position="129"/>
    </location>
</feature>
<dbReference type="Pfam" id="PF02653">
    <property type="entry name" value="BPD_transp_2"/>
    <property type="match status" value="1"/>
</dbReference>
<keyword evidence="2" id="KW-0813">Transport</keyword>
<keyword evidence="7 8" id="KW-0472">Membrane</keyword>
<comment type="subcellular location">
    <subcellularLocation>
        <location evidence="1">Cell membrane</location>
        <topology evidence="1">Multi-pass membrane protein</topology>
    </subcellularLocation>
</comment>
<dbReference type="Proteomes" id="UP001238163">
    <property type="component" value="Unassembled WGS sequence"/>
</dbReference>
<feature type="transmembrane region" description="Helical" evidence="8">
    <location>
        <begin position="266"/>
        <end position="296"/>
    </location>
</feature>
<proteinExistence type="predicted"/>
<feature type="transmembrane region" description="Helical" evidence="8">
    <location>
        <begin position="168"/>
        <end position="196"/>
    </location>
</feature>
<evidence type="ECO:0000256" key="6">
    <source>
        <dbReference type="ARBA" id="ARBA00022989"/>
    </source>
</evidence>
<dbReference type="InterPro" id="IPR001851">
    <property type="entry name" value="ABC_transp_permease"/>
</dbReference>
<comment type="caution">
    <text evidence="9">The sequence shown here is derived from an EMBL/GenBank/DDBJ whole genome shotgun (WGS) entry which is preliminary data.</text>
</comment>
<organism evidence="9 10">
    <name type="scientific">Oligosphaera ethanolica</name>
    <dbReference type="NCBI Taxonomy" id="760260"/>
    <lineage>
        <taxon>Bacteria</taxon>
        <taxon>Pseudomonadati</taxon>
        <taxon>Lentisphaerota</taxon>
        <taxon>Oligosphaeria</taxon>
        <taxon>Oligosphaerales</taxon>
        <taxon>Oligosphaeraceae</taxon>
        <taxon>Oligosphaera</taxon>
    </lineage>
</organism>
<keyword evidence="5 8" id="KW-0812">Transmembrane</keyword>
<name>A0AAE4AQS3_9BACT</name>
<dbReference type="EMBL" id="JAUSVL010000001">
    <property type="protein sequence ID" value="MDQ0291835.1"/>
    <property type="molecule type" value="Genomic_DNA"/>
</dbReference>